<dbReference type="InterPro" id="IPR032710">
    <property type="entry name" value="NTF2-like_dom_sf"/>
</dbReference>
<evidence type="ECO:0000313" key="3">
    <source>
        <dbReference type="Proteomes" id="UP001597475"/>
    </source>
</evidence>
<comment type="caution">
    <text evidence="2">The sequence shown here is derived from an EMBL/GenBank/DDBJ whole genome shotgun (WGS) entry which is preliminary data.</text>
</comment>
<dbReference type="CDD" id="cd00531">
    <property type="entry name" value="NTF2_like"/>
    <property type="match status" value="1"/>
</dbReference>
<protein>
    <submittedName>
        <fullName evidence="2">YybH family protein</fullName>
    </submittedName>
</protein>
<evidence type="ECO:0000259" key="1">
    <source>
        <dbReference type="Pfam" id="PF13474"/>
    </source>
</evidence>
<dbReference type="Pfam" id="PF13474">
    <property type="entry name" value="SnoaL_3"/>
    <property type="match status" value="1"/>
</dbReference>
<dbReference type="Proteomes" id="UP001597475">
    <property type="component" value="Unassembled WGS sequence"/>
</dbReference>
<reference evidence="3" key="1">
    <citation type="journal article" date="2019" name="Int. J. Syst. Evol. Microbiol.">
        <title>The Global Catalogue of Microorganisms (GCM) 10K type strain sequencing project: providing services to taxonomists for standard genome sequencing and annotation.</title>
        <authorList>
            <consortium name="The Broad Institute Genomics Platform"/>
            <consortium name="The Broad Institute Genome Sequencing Center for Infectious Disease"/>
            <person name="Wu L."/>
            <person name="Ma J."/>
        </authorList>
    </citation>
    <scope>NUCLEOTIDE SEQUENCE [LARGE SCALE GENOMIC DNA]</scope>
    <source>
        <strain evidence="3">KCTC 33842</strain>
    </source>
</reference>
<keyword evidence="3" id="KW-1185">Reference proteome</keyword>
<dbReference type="NCBIfam" id="TIGR02246">
    <property type="entry name" value="SgcJ/EcaC family oxidoreductase"/>
    <property type="match status" value="1"/>
</dbReference>
<dbReference type="InterPro" id="IPR011944">
    <property type="entry name" value="Steroid_delta5-4_isomerase"/>
</dbReference>
<dbReference type="RefSeq" id="WP_386842709.1">
    <property type="nucleotide sequence ID" value="NZ_JBHUMK010000010.1"/>
</dbReference>
<feature type="domain" description="SnoaL-like" evidence="1">
    <location>
        <begin position="10"/>
        <end position="128"/>
    </location>
</feature>
<dbReference type="EMBL" id="JBHUMK010000010">
    <property type="protein sequence ID" value="MFD2608303.1"/>
    <property type="molecule type" value="Genomic_DNA"/>
</dbReference>
<dbReference type="Gene3D" id="3.10.450.50">
    <property type="match status" value="1"/>
</dbReference>
<sequence>MLTDPTRLPEAYAAAVYVKDVAAFTALYAPDVRIFDTWGGWQQRGLEALHASTAEWFGSLGEERVVVTVSDVQHSVGDTLAAIHGLIEFKAVSASGEKLRAMQERVTWLLEKQGEGWRVMHQHSSLPADFETGKVMK</sequence>
<accession>A0ABW5NZQ6</accession>
<dbReference type="SUPFAM" id="SSF54427">
    <property type="entry name" value="NTF2-like"/>
    <property type="match status" value="1"/>
</dbReference>
<dbReference type="InterPro" id="IPR037401">
    <property type="entry name" value="SnoaL-like"/>
</dbReference>
<gene>
    <name evidence="2" type="ORF">ACFSR9_02460</name>
</gene>
<organism evidence="2 3">
    <name type="scientific">Deinococcus taklimakanensis</name>
    <dbReference type="NCBI Taxonomy" id="536443"/>
    <lineage>
        <taxon>Bacteria</taxon>
        <taxon>Thermotogati</taxon>
        <taxon>Deinococcota</taxon>
        <taxon>Deinococci</taxon>
        <taxon>Deinococcales</taxon>
        <taxon>Deinococcaceae</taxon>
        <taxon>Deinococcus</taxon>
    </lineage>
</organism>
<proteinExistence type="predicted"/>
<evidence type="ECO:0000313" key="2">
    <source>
        <dbReference type="EMBL" id="MFD2608303.1"/>
    </source>
</evidence>
<name>A0ABW5NZQ6_9DEIO</name>